<accession>A0A7R8CEQ9</accession>
<protein>
    <submittedName>
        <fullName evidence="2">(salmon louse) hypothetical protein</fullName>
    </submittedName>
</protein>
<reference evidence="2" key="1">
    <citation type="submission" date="2021-02" db="EMBL/GenBank/DDBJ databases">
        <authorList>
            <person name="Bekaert M."/>
        </authorList>
    </citation>
    <scope>NUCLEOTIDE SEQUENCE</scope>
    <source>
        <strain evidence="2">IoA-00</strain>
    </source>
</reference>
<dbReference type="EMBL" id="HG994580">
    <property type="protein sequence ID" value="CAF2754696.1"/>
    <property type="molecule type" value="Genomic_DNA"/>
</dbReference>
<sequence>MCELEAQFTTRFVDFRHSDRLDGSTGRGDAVDRAEELITVGDEVSRAPKAIGIESCRTALIVPTQGVDIINVMEKETFSPDTGSQYETKSNDTTIKSSDHSSNDGELSIDFISDIISIVSSQKQSQKSQFSDELPHKESSDNNNDEEDIMEVTVPPKKPPPYINLSDGEELNEKSEK</sequence>
<feature type="compositionally biased region" description="Polar residues" evidence="1">
    <location>
        <begin position="79"/>
        <end position="96"/>
    </location>
</feature>
<name>A0A7R8CEQ9_LEPSM</name>
<dbReference type="AlphaFoldDB" id="A0A7R8CEQ9"/>
<evidence type="ECO:0000256" key="1">
    <source>
        <dbReference type="SAM" id="MobiDB-lite"/>
    </source>
</evidence>
<feature type="region of interest" description="Disordered" evidence="1">
    <location>
        <begin position="122"/>
        <end position="177"/>
    </location>
</feature>
<feature type="compositionally biased region" description="Low complexity" evidence="1">
    <location>
        <begin position="122"/>
        <end position="131"/>
    </location>
</feature>
<feature type="region of interest" description="Disordered" evidence="1">
    <location>
        <begin position="78"/>
        <end position="104"/>
    </location>
</feature>
<dbReference type="Proteomes" id="UP000675881">
    <property type="component" value="Chromosome 1"/>
</dbReference>
<organism evidence="2 3">
    <name type="scientific">Lepeophtheirus salmonis</name>
    <name type="common">Salmon louse</name>
    <name type="synonym">Caligus salmonis</name>
    <dbReference type="NCBI Taxonomy" id="72036"/>
    <lineage>
        <taxon>Eukaryota</taxon>
        <taxon>Metazoa</taxon>
        <taxon>Ecdysozoa</taxon>
        <taxon>Arthropoda</taxon>
        <taxon>Crustacea</taxon>
        <taxon>Multicrustacea</taxon>
        <taxon>Hexanauplia</taxon>
        <taxon>Copepoda</taxon>
        <taxon>Siphonostomatoida</taxon>
        <taxon>Caligidae</taxon>
        <taxon>Lepeophtheirus</taxon>
    </lineage>
</organism>
<keyword evidence="3" id="KW-1185">Reference proteome</keyword>
<evidence type="ECO:0000313" key="3">
    <source>
        <dbReference type="Proteomes" id="UP000675881"/>
    </source>
</evidence>
<gene>
    <name evidence="2" type="ORF">LSAA_1172</name>
</gene>
<proteinExistence type="predicted"/>
<evidence type="ECO:0000313" key="2">
    <source>
        <dbReference type="EMBL" id="CAF2754696.1"/>
    </source>
</evidence>